<protein>
    <submittedName>
        <fullName evidence="1">Uncharacterized protein</fullName>
    </submittedName>
</protein>
<comment type="caution">
    <text evidence="1">The sequence shown here is derived from an EMBL/GenBank/DDBJ whole genome shotgun (WGS) entry which is preliminary data.</text>
</comment>
<gene>
    <name evidence="1" type="ORF">L1987_34554</name>
</gene>
<evidence type="ECO:0000313" key="2">
    <source>
        <dbReference type="Proteomes" id="UP001056120"/>
    </source>
</evidence>
<proteinExistence type="predicted"/>
<reference evidence="2" key="1">
    <citation type="journal article" date="2022" name="Mol. Ecol. Resour.">
        <title>The genomes of chicory, endive, great burdock and yacon provide insights into Asteraceae palaeo-polyploidization history and plant inulin production.</title>
        <authorList>
            <person name="Fan W."/>
            <person name="Wang S."/>
            <person name="Wang H."/>
            <person name="Wang A."/>
            <person name="Jiang F."/>
            <person name="Liu H."/>
            <person name="Zhao H."/>
            <person name="Xu D."/>
            <person name="Zhang Y."/>
        </authorList>
    </citation>
    <scope>NUCLEOTIDE SEQUENCE [LARGE SCALE GENOMIC DNA]</scope>
    <source>
        <strain evidence="2">cv. Yunnan</strain>
    </source>
</reference>
<sequence length="359" mass="40566">MEQANPPQPVALIVGVTGMAGVAFTEALKKPTALGGPWTVYGISLRPLPTWFPVSLLNKHITLDTLNQQQTHETLAPLSSQITHVFWVALSVNESEQVNISLNSAMLSNVLNALTSSPDSKLSHVTLQTGTKQYYGPMFDPSLATELVPHESPFMEDLPRLPFPNFYHDLEDILASYTKSKSITYSIHRASIIIGASTRSYVNILLTLAVYALVCKHGNYPFRVLAKQHIWASVTDKAKNEAFNCANGDVFTWKMMWKLLCDVFGLEFVSFDEKEKFDFVEFMKDKGNVWDKIVEENGLYKTKMEEIACLDLLDIILKFEIQHVCSMNKSREFGFHGYANTLKSIAEWVDKYRQMKILP</sequence>
<dbReference type="Proteomes" id="UP001056120">
    <property type="component" value="Linkage Group LG11"/>
</dbReference>
<keyword evidence="2" id="KW-1185">Reference proteome</keyword>
<dbReference type="EMBL" id="CM042028">
    <property type="protein sequence ID" value="KAI3799262.1"/>
    <property type="molecule type" value="Genomic_DNA"/>
</dbReference>
<reference evidence="1 2" key="2">
    <citation type="journal article" date="2022" name="Mol. Ecol. Resour.">
        <title>The genomes of chicory, endive, great burdock and yacon provide insights into Asteraceae paleo-polyploidization history and plant inulin production.</title>
        <authorList>
            <person name="Fan W."/>
            <person name="Wang S."/>
            <person name="Wang H."/>
            <person name="Wang A."/>
            <person name="Jiang F."/>
            <person name="Liu H."/>
            <person name="Zhao H."/>
            <person name="Xu D."/>
            <person name="Zhang Y."/>
        </authorList>
    </citation>
    <scope>NUCLEOTIDE SEQUENCE [LARGE SCALE GENOMIC DNA]</scope>
    <source>
        <strain evidence="2">cv. Yunnan</strain>
        <tissue evidence="1">Leaves</tissue>
    </source>
</reference>
<organism evidence="1 2">
    <name type="scientific">Smallanthus sonchifolius</name>
    <dbReference type="NCBI Taxonomy" id="185202"/>
    <lineage>
        <taxon>Eukaryota</taxon>
        <taxon>Viridiplantae</taxon>
        <taxon>Streptophyta</taxon>
        <taxon>Embryophyta</taxon>
        <taxon>Tracheophyta</taxon>
        <taxon>Spermatophyta</taxon>
        <taxon>Magnoliopsida</taxon>
        <taxon>eudicotyledons</taxon>
        <taxon>Gunneridae</taxon>
        <taxon>Pentapetalae</taxon>
        <taxon>asterids</taxon>
        <taxon>campanulids</taxon>
        <taxon>Asterales</taxon>
        <taxon>Asteraceae</taxon>
        <taxon>Asteroideae</taxon>
        <taxon>Heliantheae alliance</taxon>
        <taxon>Millerieae</taxon>
        <taxon>Smallanthus</taxon>
    </lineage>
</organism>
<evidence type="ECO:0000313" key="1">
    <source>
        <dbReference type="EMBL" id="KAI3799262.1"/>
    </source>
</evidence>
<name>A0ACB9HUJ3_9ASTR</name>
<accession>A0ACB9HUJ3</accession>